<accession>A0A2H0VI84</accession>
<dbReference type="Proteomes" id="UP000230796">
    <property type="component" value="Unassembled WGS sequence"/>
</dbReference>
<evidence type="ECO:0000313" key="2">
    <source>
        <dbReference type="Proteomes" id="UP000230796"/>
    </source>
</evidence>
<evidence type="ECO:0000313" key="1">
    <source>
        <dbReference type="EMBL" id="PIR98812.1"/>
    </source>
</evidence>
<comment type="caution">
    <text evidence="1">The sequence shown here is derived from an EMBL/GenBank/DDBJ whole genome shotgun (WGS) entry which is preliminary data.</text>
</comment>
<proteinExistence type="predicted"/>
<reference evidence="2" key="1">
    <citation type="submission" date="2017-09" db="EMBL/GenBank/DDBJ databases">
        <title>Depth-based differentiation of microbial function through sediment-hosted aquifers and enrichment of novel symbionts in the deep terrestrial subsurface.</title>
        <authorList>
            <person name="Probst A.J."/>
            <person name="Ladd B."/>
            <person name="Jarett J.K."/>
            <person name="Geller-Mcgrath D.E."/>
            <person name="Sieber C.M.K."/>
            <person name="Emerson J.B."/>
            <person name="Anantharaman K."/>
            <person name="Thomas B.C."/>
            <person name="Malmstrom R."/>
            <person name="Stieglmeier M."/>
            <person name="Klingl A."/>
            <person name="Woyke T."/>
            <person name="Ryan C.M."/>
            <person name="Banfield J.F."/>
        </authorList>
    </citation>
    <scope>NUCLEOTIDE SEQUENCE [LARGE SCALE GENOMIC DNA]</scope>
</reference>
<protein>
    <submittedName>
        <fullName evidence="1">Uncharacterized protein</fullName>
    </submittedName>
</protein>
<sequence>MSGSGWQIGHQAIMRELEIAFADPMLEVPSVEALLNTAALRMLEEANRKDKDLSDEEWEAIQLLFQHKCE</sequence>
<dbReference type="AlphaFoldDB" id="A0A2H0VI84"/>
<gene>
    <name evidence="1" type="ORF">COT87_02810</name>
</gene>
<dbReference type="EMBL" id="PFAF01000058">
    <property type="protein sequence ID" value="PIR98812.1"/>
    <property type="molecule type" value="Genomic_DNA"/>
</dbReference>
<name>A0A2H0VI84_9BACT</name>
<organism evidence="1 2">
    <name type="scientific">Candidatus Collierbacteria bacterium CG10_big_fil_rev_8_21_14_0_10_44_9</name>
    <dbReference type="NCBI Taxonomy" id="1974535"/>
    <lineage>
        <taxon>Bacteria</taxon>
        <taxon>Candidatus Collieribacteriota</taxon>
    </lineage>
</organism>